<dbReference type="Pfam" id="PF14689">
    <property type="entry name" value="SPOB_a"/>
    <property type="match status" value="1"/>
</dbReference>
<keyword evidence="3" id="KW-0418">Kinase</keyword>
<evidence type="ECO:0000256" key="1">
    <source>
        <dbReference type="ARBA" id="ARBA00022553"/>
    </source>
</evidence>
<dbReference type="Gene3D" id="1.10.287.130">
    <property type="match status" value="1"/>
</dbReference>
<keyword evidence="6" id="KW-1185">Reference proteome</keyword>
<feature type="domain" description="Sporulation initiation phosphotransferase B C-terminal" evidence="4">
    <location>
        <begin position="59"/>
        <end position="172"/>
    </location>
</feature>
<evidence type="ECO:0000313" key="5">
    <source>
        <dbReference type="EMBL" id="RFU71592.1"/>
    </source>
</evidence>
<evidence type="ECO:0000259" key="4">
    <source>
        <dbReference type="SMART" id="SM01317"/>
    </source>
</evidence>
<dbReference type="RefSeq" id="WP_117324668.1">
    <property type="nucleotide sequence ID" value="NZ_QVTE01000001.1"/>
</dbReference>
<dbReference type="Proteomes" id="UP000264541">
    <property type="component" value="Unassembled WGS sequence"/>
</dbReference>
<sequence>MKKEWNTVEILRHSRHDWLNKIQLIKGNLDLNKIDRVRMIIDEIIIETQQEAKLSNLAMPKFSELLLTSNWSSKPFLLEYEVMDTVAGCSLLDDCIFSWTENFFLLLSDTLDPMAENSLHIFISYCGENIRFSFDLQGRIRNEDSLRFFFQETPSEKGEVSVIVMNEQELFFHIDVNCSELRK</sequence>
<keyword evidence="2" id="KW-0808">Transferase</keyword>
<dbReference type="Pfam" id="PF14682">
    <property type="entry name" value="SPOB_ab"/>
    <property type="match status" value="1"/>
</dbReference>
<evidence type="ECO:0000313" key="6">
    <source>
        <dbReference type="Proteomes" id="UP000264541"/>
    </source>
</evidence>
<accession>A0A372LUU4</accession>
<evidence type="ECO:0000256" key="2">
    <source>
        <dbReference type="ARBA" id="ARBA00022679"/>
    </source>
</evidence>
<dbReference type="OrthoDB" id="2375606at2"/>
<dbReference type="SMART" id="SM01317">
    <property type="entry name" value="SPOB_ab"/>
    <property type="match status" value="1"/>
</dbReference>
<evidence type="ECO:0000256" key="3">
    <source>
        <dbReference type="ARBA" id="ARBA00022777"/>
    </source>
</evidence>
<organism evidence="5 6">
    <name type="scientific">Peribacillus saganii</name>
    <dbReference type="NCBI Taxonomy" id="2303992"/>
    <lineage>
        <taxon>Bacteria</taxon>
        <taxon>Bacillati</taxon>
        <taxon>Bacillota</taxon>
        <taxon>Bacilli</taxon>
        <taxon>Bacillales</taxon>
        <taxon>Bacillaceae</taxon>
        <taxon>Peribacillus</taxon>
    </lineage>
</organism>
<proteinExistence type="predicted"/>
<dbReference type="InterPro" id="IPR037100">
    <property type="entry name" value="Spo0B_C_sf"/>
</dbReference>
<dbReference type="GO" id="GO:0000155">
    <property type="term" value="F:phosphorelay sensor kinase activity"/>
    <property type="evidence" value="ECO:0007669"/>
    <property type="project" value="InterPro"/>
</dbReference>
<dbReference type="InterPro" id="IPR016120">
    <property type="entry name" value="Sig_transdc_His_kin_SpoOB"/>
</dbReference>
<dbReference type="Gene3D" id="3.30.565.30">
    <property type="entry name" value="Sporulation initiation phosphotransferase B (SpoOB), C-terminal domain"/>
    <property type="match status" value="1"/>
</dbReference>
<dbReference type="SUPFAM" id="SSF55890">
    <property type="entry name" value="Sporulation response regulatory protein Spo0B"/>
    <property type="match status" value="1"/>
</dbReference>
<dbReference type="EMBL" id="QVTE01000001">
    <property type="protein sequence ID" value="RFU71592.1"/>
    <property type="molecule type" value="Genomic_DNA"/>
</dbReference>
<comment type="caution">
    <text evidence="5">The sequence shown here is derived from an EMBL/GenBank/DDBJ whole genome shotgun (WGS) entry which is preliminary data.</text>
</comment>
<protein>
    <submittedName>
        <fullName evidence="5">Sporulation protein</fullName>
    </submittedName>
</protein>
<reference evidence="5 6" key="1">
    <citation type="submission" date="2018-08" db="EMBL/GenBank/DDBJ databases">
        <title>Bacillus chawlae sp. nov., Bacillus glennii sp. nov., and Bacillus saganii sp. nov. Isolated from the Vehicle Assembly Building at Kennedy Space Center where the Viking Spacecraft were Assembled.</title>
        <authorList>
            <person name="Seuylemezian A."/>
            <person name="Vaishampayan P."/>
        </authorList>
    </citation>
    <scope>NUCLEOTIDE SEQUENCE [LARGE SCALE GENOMIC DNA]</scope>
    <source>
        <strain evidence="5 6">V47-23a</strain>
    </source>
</reference>
<name>A0A372LUU4_9BACI</name>
<gene>
    <name evidence="5" type="ORF">D0469_00320</name>
</gene>
<dbReference type="AlphaFoldDB" id="A0A372LUU4"/>
<dbReference type="InterPro" id="IPR016122">
    <property type="entry name" value="SpoOB_C"/>
</dbReference>
<keyword evidence="1" id="KW-0597">Phosphoprotein</keyword>
<dbReference type="InterPro" id="IPR039506">
    <property type="entry name" value="SPOB_a"/>
</dbReference>